<dbReference type="eggNOG" id="ENOG502QV1J">
    <property type="taxonomic scope" value="Eukaryota"/>
</dbReference>
<dbReference type="Gene3D" id="3.20.20.140">
    <property type="entry name" value="Metal-dependent hydrolases"/>
    <property type="match status" value="1"/>
</dbReference>
<evidence type="ECO:0000313" key="2">
    <source>
        <dbReference type="EMBL" id="EXV01035.1"/>
    </source>
</evidence>
<sequence length="414" mass="44121">MRGPGILLVEASARGKLFTTIPLGPQYSQTLAINNVGVIDMATGQVQESQNILINGNSIVSMQSEAINPGAENNFDATGMFVMPGLADMHVHLYFSNNPASFATTDNSVLPALLANGVTTVQDLGSNCDAVKNTVQRIGQSELLGPRIFTTCEMLDGEDSRFETVKRLQDPEAVESEVQNLMAQGVNKIKVHLRPSRPVFQAIAAACQKNNIMFGGHVPDSIDAREAVDQGMNFIEHMSRIPPDDANLTQTIGEKQLWVTGTLIQGPSQSRLGLANNLRIAGARMLAGTDTPQGRGLCPNGATHTELKLMVKAGFTPLQALQTATTNAYESLNMLSQLGAIEPGKMADMVLLRGNPVENIDNIDAIAGVVVNGTLHDNEALDKMLSDADVVNKLPFACGDKNATMPRAAACCSV</sequence>
<dbReference type="InterPro" id="IPR032466">
    <property type="entry name" value="Metal_Hydrolase"/>
</dbReference>
<dbReference type="Gene3D" id="2.30.40.10">
    <property type="entry name" value="Urease, subunit C, domain 1"/>
    <property type="match status" value="1"/>
</dbReference>
<dbReference type="GO" id="GO:0016810">
    <property type="term" value="F:hydrolase activity, acting on carbon-nitrogen (but not peptide) bonds"/>
    <property type="evidence" value="ECO:0007669"/>
    <property type="project" value="InterPro"/>
</dbReference>
<dbReference type="SUPFAM" id="SSF51556">
    <property type="entry name" value="Metallo-dependent hydrolases"/>
    <property type="match status" value="1"/>
</dbReference>
<dbReference type="PANTHER" id="PTHR43135:SF3">
    <property type="entry name" value="ALPHA-D-RIBOSE 1-METHYLPHOSPHONATE 5-TRIPHOSPHATE DIPHOSPHATASE"/>
    <property type="match status" value="1"/>
</dbReference>
<dbReference type="HOGENOM" id="CLU_023620_4_0_1"/>
<comment type="caution">
    <text evidence="2">The sequence shown here is derived from an EMBL/GenBank/DDBJ whole genome shotgun (WGS) entry which is preliminary data.</text>
</comment>
<dbReference type="InterPro" id="IPR006680">
    <property type="entry name" value="Amidohydro-rel"/>
</dbReference>
<dbReference type="PANTHER" id="PTHR43135">
    <property type="entry name" value="ALPHA-D-RIBOSE 1-METHYLPHOSPHONATE 5-TRIPHOSPHATE DIPHOSPHATASE"/>
    <property type="match status" value="1"/>
</dbReference>
<dbReference type="InterPro" id="IPR011059">
    <property type="entry name" value="Metal-dep_hydrolase_composite"/>
</dbReference>
<dbReference type="Proteomes" id="UP000030151">
    <property type="component" value="Unassembled WGS sequence"/>
</dbReference>
<dbReference type="SUPFAM" id="SSF51338">
    <property type="entry name" value="Composite domain of metallo-dependent hydrolases"/>
    <property type="match status" value="1"/>
</dbReference>
<organism evidence="2 3">
    <name type="scientific">Metarhizium robertsii</name>
    <dbReference type="NCBI Taxonomy" id="568076"/>
    <lineage>
        <taxon>Eukaryota</taxon>
        <taxon>Fungi</taxon>
        <taxon>Dikarya</taxon>
        <taxon>Ascomycota</taxon>
        <taxon>Pezizomycotina</taxon>
        <taxon>Sordariomycetes</taxon>
        <taxon>Hypocreomycetidae</taxon>
        <taxon>Hypocreales</taxon>
        <taxon>Clavicipitaceae</taxon>
        <taxon>Metarhizium</taxon>
    </lineage>
</organism>
<name>A0A014NF62_9HYPO</name>
<dbReference type="EMBL" id="JELW01000009">
    <property type="protein sequence ID" value="EXV01035.1"/>
    <property type="molecule type" value="Genomic_DNA"/>
</dbReference>
<dbReference type="OrthoDB" id="194468at2759"/>
<keyword evidence="2" id="KW-0378">Hydrolase</keyword>
<gene>
    <name evidence="2" type="ORF">X797_005607</name>
</gene>
<reference evidence="2 3" key="1">
    <citation type="submission" date="2014-02" db="EMBL/GenBank/DDBJ databases">
        <title>The genome sequence of the entomopathogenic fungus Metarhizium robertsii ARSEF 2575.</title>
        <authorList>
            <person name="Giuliano Garisto Donzelli B."/>
            <person name="Roe B.A."/>
            <person name="Macmil S.L."/>
            <person name="Krasnoff S.B."/>
            <person name="Gibson D.M."/>
        </authorList>
    </citation>
    <scope>NUCLEOTIDE SEQUENCE [LARGE SCALE GENOMIC DNA]</scope>
    <source>
        <strain evidence="2 3">ARSEF 2575</strain>
    </source>
</reference>
<evidence type="ECO:0000259" key="1">
    <source>
        <dbReference type="Pfam" id="PF01979"/>
    </source>
</evidence>
<proteinExistence type="predicted"/>
<accession>A0A014NF62</accession>
<dbReference type="AlphaFoldDB" id="A0A014NF62"/>
<evidence type="ECO:0000313" key="3">
    <source>
        <dbReference type="Proteomes" id="UP000030151"/>
    </source>
</evidence>
<dbReference type="InterPro" id="IPR051781">
    <property type="entry name" value="Metallo-dep_Hydrolase"/>
</dbReference>
<dbReference type="Pfam" id="PF01979">
    <property type="entry name" value="Amidohydro_1"/>
    <property type="match status" value="1"/>
</dbReference>
<protein>
    <submittedName>
        <fullName evidence="2">Amidohydrolase family protein</fullName>
    </submittedName>
</protein>
<feature type="domain" description="Amidohydrolase-related" evidence="1">
    <location>
        <begin position="81"/>
        <end position="374"/>
    </location>
</feature>